<evidence type="ECO:0000256" key="4">
    <source>
        <dbReference type="ARBA" id="ARBA00022723"/>
    </source>
</evidence>
<comment type="function">
    <text evidence="2">Catalyzes the reversible cyclization of carbamoyl aspartate to dihydroorotate.</text>
</comment>
<proteinExistence type="inferred from homology"/>
<evidence type="ECO:0000259" key="6">
    <source>
        <dbReference type="Pfam" id="PF01979"/>
    </source>
</evidence>
<dbReference type="GO" id="GO:0046872">
    <property type="term" value="F:metal ion binding"/>
    <property type="evidence" value="ECO:0007669"/>
    <property type="project" value="UniProtKB-KW"/>
</dbReference>
<accession>A0A0H5DRA1</accession>
<dbReference type="InterPro" id="IPR006680">
    <property type="entry name" value="Amidohydro-rel"/>
</dbReference>
<name>A0A0H5DRA1_9BACT</name>
<dbReference type="PROSITE" id="PS00482">
    <property type="entry name" value="DIHYDROOROTASE_1"/>
    <property type="match status" value="1"/>
</dbReference>
<dbReference type="Proteomes" id="UP000220251">
    <property type="component" value="Unassembled WGS sequence"/>
</dbReference>
<evidence type="ECO:0000256" key="5">
    <source>
        <dbReference type="ARBA" id="ARBA00022801"/>
    </source>
</evidence>
<evidence type="ECO:0000313" key="7">
    <source>
        <dbReference type="EMBL" id="CRX38703.1"/>
    </source>
</evidence>
<protein>
    <submittedName>
        <fullName evidence="7">Dihydroorotase</fullName>
        <ecNumber evidence="7">3.5.2.3</ecNumber>
    </submittedName>
</protein>
<dbReference type="EC" id="3.5.2.3" evidence="7"/>
<dbReference type="InterPro" id="IPR011059">
    <property type="entry name" value="Metal-dep_hydrolase_composite"/>
</dbReference>
<dbReference type="GO" id="GO:0004038">
    <property type="term" value="F:allantoinase activity"/>
    <property type="evidence" value="ECO:0007669"/>
    <property type="project" value="TreeGrafter"/>
</dbReference>
<dbReference type="InterPro" id="IPR050138">
    <property type="entry name" value="DHOase/Allantoinase_Hydrolase"/>
</dbReference>
<dbReference type="GO" id="GO:0005737">
    <property type="term" value="C:cytoplasm"/>
    <property type="evidence" value="ECO:0007669"/>
    <property type="project" value="TreeGrafter"/>
</dbReference>
<evidence type="ECO:0000256" key="2">
    <source>
        <dbReference type="ARBA" id="ARBA00002368"/>
    </source>
</evidence>
<dbReference type="InterPro" id="IPR002195">
    <property type="entry name" value="Dihydroorotase_CS"/>
</dbReference>
<comment type="cofactor">
    <cofactor evidence="1">
        <name>Zn(2+)</name>
        <dbReference type="ChEBI" id="CHEBI:29105"/>
    </cofactor>
</comment>
<dbReference type="PANTHER" id="PTHR43668:SF2">
    <property type="entry name" value="ALLANTOINASE"/>
    <property type="match status" value="1"/>
</dbReference>
<reference evidence="8" key="1">
    <citation type="submission" date="2015-06" db="EMBL/GenBank/DDBJ databases">
        <authorList>
            <person name="Bertelli C."/>
        </authorList>
    </citation>
    <scope>NUCLEOTIDE SEQUENCE [LARGE SCALE GENOMIC DNA]</scope>
    <source>
        <strain evidence="8">CRIB-30</strain>
    </source>
</reference>
<keyword evidence="4" id="KW-0479">Metal-binding</keyword>
<dbReference type="EMBL" id="CWGJ01000018">
    <property type="protein sequence ID" value="CRX38703.1"/>
    <property type="molecule type" value="Genomic_DNA"/>
</dbReference>
<dbReference type="NCBIfam" id="TIGR00857">
    <property type="entry name" value="pyrC_multi"/>
    <property type="match status" value="1"/>
</dbReference>
<keyword evidence="8" id="KW-1185">Reference proteome</keyword>
<evidence type="ECO:0000256" key="1">
    <source>
        <dbReference type="ARBA" id="ARBA00001947"/>
    </source>
</evidence>
<dbReference type="InterPro" id="IPR032466">
    <property type="entry name" value="Metal_Hydrolase"/>
</dbReference>
<dbReference type="PANTHER" id="PTHR43668">
    <property type="entry name" value="ALLANTOINASE"/>
    <property type="match status" value="1"/>
</dbReference>
<dbReference type="GO" id="GO:0006145">
    <property type="term" value="P:purine nucleobase catabolic process"/>
    <property type="evidence" value="ECO:0007669"/>
    <property type="project" value="TreeGrafter"/>
</dbReference>
<dbReference type="GO" id="GO:0004151">
    <property type="term" value="F:dihydroorotase activity"/>
    <property type="evidence" value="ECO:0007669"/>
    <property type="project" value="UniProtKB-EC"/>
</dbReference>
<dbReference type="Pfam" id="PF01979">
    <property type="entry name" value="Amidohydro_1"/>
    <property type="match status" value="1"/>
</dbReference>
<dbReference type="RefSeq" id="WP_098038569.1">
    <property type="nucleotide sequence ID" value="NZ_CWGJ01000018.1"/>
</dbReference>
<dbReference type="SUPFAM" id="SSF51556">
    <property type="entry name" value="Metallo-dependent hydrolases"/>
    <property type="match status" value="1"/>
</dbReference>
<organism evidence="7 8">
    <name type="scientific">Estrella lausannensis</name>
    <dbReference type="NCBI Taxonomy" id="483423"/>
    <lineage>
        <taxon>Bacteria</taxon>
        <taxon>Pseudomonadati</taxon>
        <taxon>Chlamydiota</taxon>
        <taxon>Chlamydiia</taxon>
        <taxon>Parachlamydiales</taxon>
        <taxon>Candidatus Criblamydiaceae</taxon>
        <taxon>Estrella</taxon>
    </lineage>
</organism>
<sequence>MILIKNVKRLDGTIHDVKIESESEEVIEAGGKLLMLPALIDPHVHFRVPGFDYKEDWITGAEAALQGGITTVFDMPNNNPPCCSVETYEQKKEMIDRELKSKEIPLRYHLYLGFSPQHAGSIGKLKKKAVALKAYLGGSFGDLALNGDKDIEEAFRLAAQDNMILAIHLEDHTLLEENRKKYQADEKPEIHGKIYSKEVSIKALERSLDLAEKYNTNVLFLQTSTKEEIDLIRKAKKAQLSVYCEVTPQHLFLTEKDYLKEGTRLKVVPPLRSQEDQDALWEGIKDGTVDFIGSAHSPHTIEEKSRSYHEASSGVPALETMLPLLLNAYHQKKISLEKIVQLTHLNLEDIFSLGRNFDCVLVDLELEQKVDEASLKTKSKWSPYANWTLKGWPVYTIVQGRVFRLR</sequence>
<evidence type="ECO:0000313" key="8">
    <source>
        <dbReference type="Proteomes" id="UP000220251"/>
    </source>
</evidence>
<evidence type="ECO:0000256" key="3">
    <source>
        <dbReference type="ARBA" id="ARBA00010286"/>
    </source>
</evidence>
<dbReference type="AlphaFoldDB" id="A0A0H5DRA1"/>
<dbReference type="SUPFAM" id="SSF51338">
    <property type="entry name" value="Composite domain of metallo-dependent hydrolases"/>
    <property type="match status" value="1"/>
</dbReference>
<keyword evidence="5 7" id="KW-0378">Hydrolase</keyword>
<dbReference type="OrthoDB" id="9765462at2"/>
<feature type="domain" description="Amidohydrolase-related" evidence="6">
    <location>
        <begin position="35"/>
        <end position="402"/>
    </location>
</feature>
<gene>
    <name evidence="7" type="primary">pyrC</name>
    <name evidence="7" type="ORF">ELAC_1365</name>
</gene>
<comment type="similarity">
    <text evidence="3">Belongs to the metallo-dependent hydrolases superfamily. DHOase family. Class I DHOase subfamily.</text>
</comment>
<dbReference type="Gene3D" id="3.20.20.140">
    <property type="entry name" value="Metal-dependent hydrolases"/>
    <property type="match status" value="1"/>
</dbReference>